<dbReference type="Proteomes" id="UP001296873">
    <property type="component" value="Unassembled WGS sequence"/>
</dbReference>
<comment type="subcellular location">
    <subcellularLocation>
        <location evidence="1">Cell membrane</location>
        <topology evidence="1">Multi-pass membrane protein</topology>
    </subcellularLocation>
</comment>
<feature type="transmembrane region" description="Helical" evidence="9">
    <location>
        <begin position="334"/>
        <end position="352"/>
    </location>
</feature>
<feature type="transmembrane region" description="Helical" evidence="9">
    <location>
        <begin position="34"/>
        <end position="53"/>
    </location>
</feature>
<feature type="domain" description="Methanolan biosynthesis EpsI" evidence="10">
    <location>
        <begin position="338"/>
        <end position="525"/>
    </location>
</feature>
<accession>A0ABS1DJ74</accession>
<comment type="caution">
    <text evidence="11">The sequence shown here is derived from an EMBL/GenBank/DDBJ whole genome shotgun (WGS) entry which is preliminary data.</text>
</comment>
<name>A0ABS1DJ74_9PROT</name>
<keyword evidence="3" id="KW-0645">Protease</keyword>
<evidence type="ECO:0000256" key="9">
    <source>
        <dbReference type="SAM" id="Phobius"/>
    </source>
</evidence>
<feature type="transmembrane region" description="Helical" evidence="9">
    <location>
        <begin position="272"/>
        <end position="293"/>
    </location>
</feature>
<protein>
    <submittedName>
        <fullName evidence="11">EpsI family protein</fullName>
    </submittedName>
</protein>
<feature type="compositionally biased region" description="Basic and acidic residues" evidence="8">
    <location>
        <begin position="1"/>
        <end position="12"/>
    </location>
</feature>
<dbReference type="NCBIfam" id="TIGR03109">
    <property type="entry name" value="exosort_XrtA"/>
    <property type="match status" value="1"/>
</dbReference>
<keyword evidence="6 9" id="KW-1133">Transmembrane helix</keyword>
<keyword evidence="2" id="KW-1003">Cell membrane</keyword>
<dbReference type="RefSeq" id="WP_200342507.1">
    <property type="nucleotide sequence ID" value="NZ_NRRL01000077.1"/>
</dbReference>
<feature type="transmembrane region" description="Helical" evidence="9">
    <location>
        <begin position="208"/>
        <end position="226"/>
    </location>
</feature>
<evidence type="ECO:0000256" key="6">
    <source>
        <dbReference type="ARBA" id="ARBA00022989"/>
    </source>
</evidence>
<dbReference type="EMBL" id="NRRL01000077">
    <property type="protein sequence ID" value="MBK1670157.1"/>
    <property type="molecule type" value="Genomic_DNA"/>
</dbReference>
<dbReference type="NCBIfam" id="TIGR02602">
    <property type="entry name" value="8TM_EpsH"/>
    <property type="match status" value="1"/>
</dbReference>
<feature type="transmembrane region" description="Helical" evidence="9">
    <location>
        <begin position="59"/>
        <end position="80"/>
    </location>
</feature>
<dbReference type="InterPro" id="IPR014263">
    <property type="entry name" value="Methanolan_biosynth_EpsI"/>
</dbReference>
<evidence type="ECO:0000256" key="4">
    <source>
        <dbReference type="ARBA" id="ARBA00022692"/>
    </source>
</evidence>
<reference evidence="11 12" key="1">
    <citation type="journal article" date="2020" name="Microorganisms">
        <title>Osmotic Adaptation and Compatible Solute Biosynthesis of Phototrophic Bacteria as Revealed from Genome Analyses.</title>
        <authorList>
            <person name="Imhoff J.F."/>
            <person name="Rahn T."/>
            <person name="Kunzel S."/>
            <person name="Keller A."/>
            <person name="Neulinger S.C."/>
        </authorList>
    </citation>
    <scope>NUCLEOTIDE SEQUENCE [LARGE SCALE GENOMIC DNA]</scope>
    <source>
        <strain evidence="11 12">DSM 9895</strain>
    </source>
</reference>
<dbReference type="NCBIfam" id="TIGR04178">
    <property type="entry name" value="exo_archaeo"/>
    <property type="match status" value="1"/>
</dbReference>
<proteinExistence type="predicted"/>
<keyword evidence="4 9" id="KW-0812">Transmembrane</keyword>
<dbReference type="Pfam" id="PF09721">
    <property type="entry name" value="Exosortase_EpsH"/>
    <property type="match status" value="1"/>
</dbReference>
<evidence type="ECO:0000259" key="10">
    <source>
        <dbReference type="Pfam" id="PF11984"/>
    </source>
</evidence>
<sequence length="541" mass="57084">MIKARPTDERVSGTRASESGRVGGSRGRGKAVRVWGLLIGCLVAVGGLFHEALAGLVGIWLSSATYSYGFLIPPVALYLAYRRRHRLTGMTLDPSLLGAAGILAAGSVWFMGELGDIDLLRHLGAVVGIQATVVAVVGLRIARVLALPLAYLLLAVPLADGLVEPLQWLTADYTVELLRLTGVPVYLDGWFLTIPGGTFHVAEACAGVRYLVACLAFGVVAADSFFTRTWKRWAFVVISLIVPIGANVVRAYGIVMLAHLSDFEIAVGVDHLIYGGIFLSFVTVVLILVAAAMRDPAAVPAQAVAPVQAIAPAQPDVASASTPKTRSRWRAARAAGVIVIALFGLAGLRGYAAAVAPASAPVGPVEIEPPQVAGWADPRPARSTWQPSFPSADATAVWRYTKAQSTVELFVARYTPLRPGAELVAMQNDLAGGERNTVMARGVTSVDGGGAWPPPAYLRLATRDGERLVWYWYVVGGEATTTGWRAKARRLALQLLGPVDGAAVAVATQAGPEAQSRLRSFMADADLRGTLGARNGSRQGD</sequence>
<keyword evidence="7 9" id="KW-0472">Membrane</keyword>
<keyword evidence="12" id="KW-1185">Reference proteome</keyword>
<dbReference type="InterPro" id="IPR017540">
    <property type="entry name" value="Exosortase-1"/>
</dbReference>
<dbReference type="InterPro" id="IPR013426">
    <property type="entry name" value="EpsH-like"/>
</dbReference>
<feature type="region of interest" description="Disordered" evidence="8">
    <location>
        <begin position="1"/>
        <end position="27"/>
    </location>
</feature>
<evidence type="ECO:0000256" key="2">
    <source>
        <dbReference type="ARBA" id="ARBA00022475"/>
    </source>
</evidence>
<organism evidence="11 12">
    <name type="scientific">Rhodovibrio sodomensis</name>
    <dbReference type="NCBI Taxonomy" id="1088"/>
    <lineage>
        <taxon>Bacteria</taxon>
        <taxon>Pseudomonadati</taxon>
        <taxon>Pseudomonadota</taxon>
        <taxon>Alphaproteobacteria</taxon>
        <taxon>Rhodospirillales</taxon>
        <taxon>Rhodovibrionaceae</taxon>
        <taxon>Rhodovibrio</taxon>
    </lineage>
</organism>
<feature type="transmembrane region" description="Helical" evidence="9">
    <location>
        <begin position="92"/>
        <end position="111"/>
    </location>
</feature>
<evidence type="ECO:0000313" key="12">
    <source>
        <dbReference type="Proteomes" id="UP001296873"/>
    </source>
</evidence>
<feature type="transmembrane region" description="Helical" evidence="9">
    <location>
        <begin position="233"/>
        <end position="260"/>
    </location>
</feature>
<feature type="transmembrane region" description="Helical" evidence="9">
    <location>
        <begin position="149"/>
        <end position="169"/>
    </location>
</feature>
<keyword evidence="5" id="KW-0378">Hydrolase</keyword>
<evidence type="ECO:0000256" key="3">
    <source>
        <dbReference type="ARBA" id="ARBA00022670"/>
    </source>
</evidence>
<evidence type="ECO:0000256" key="8">
    <source>
        <dbReference type="SAM" id="MobiDB-lite"/>
    </source>
</evidence>
<evidence type="ECO:0000256" key="5">
    <source>
        <dbReference type="ARBA" id="ARBA00022801"/>
    </source>
</evidence>
<dbReference type="InterPro" id="IPR019127">
    <property type="entry name" value="Exosortase"/>
</dbReference>
<evidence type="ECO:0000256" key="1">
    <source>
        <dbReference type="ARBA" id="ARBA00004651"/>
    </source>
</evidence>
<gene>
    <name evidence="11" type="primary">epsI</name>
    <name evidence="11" type="ORF">CKO28_19150</name>
</gene>
<dbReference type="NCBIfam" id="TIGR02914">
    <property type="entry name" value="EpsI_fam"/>
    <property type="match status" value="1"/>
</dbReference>
<evidence type="ECO:0000313" key="11">
    <source>
        <dbReference type="EMBL" id="MBK1670157.1"/>
    </source>
</evidence>
<dbReference type="InterPro" id="IPR026392">
    <property type="entry name" value="Exo/Archaeosortase_dom"/>
</dbReference>
<dbReference type="Pfam" id="PF11984">
    <property type="entry name" value="DUF3485"/>
    <property type="match status" value="1"/>
</dbReference>
<feature type="transmembrane region" description="Helical" evidence="9">
    <location>
        <begin position="123"/>
        <end position="142"/>
    </location>
</feature>
<evidence type="ECO:0000256" key="7">
    <source>
        <dbReference type="ARBA" id="ARBA00023136"/>
    </source>
</evidence>